<evidence type="ECO:0000313" key="5">
    <source>
        <dbReference type="Proteomes" id="UP000238937"/>
    </source>
</evidence>
<organism evidence="4 5">
    <name type="scientific">Chamaesiphon polymorphus CCALA 037</name>
    <dbReference type="NCBI Taxonomy" id="2107692"/>
    <lineage>
        <taxon>Bacteria</taxon>
        <taxon>Bacillati</taxon>
        <taxon>Cyanobacteriota</taxon>
        <taxon>Cyanophyceae</taxon>
        <taxon>Gomontiellales</taxon>
        <taxon>Chamaesiphonaceae</taxon>
        <taxon>Chamaesiphon</taxon>
    </lineage>
</organism>
<evidence type="ECO:0000256" key="3">
    <source>
        <dbReference type="RuleBase" id="RU000363"/>
    </source>
</evidence>
<dbReference type="PANTHER" id="PTHR43976:SF16">
    <property type="entry name" value="SHORT-CHAIN DEHYDROGENASE_REDUCTASE FAMILY PROTEIN"/>
    <property type="match status" value="1"/>
</dbReference>
<dbReference type="OrthoDB" id="9775296at2"/>
<dbReference type="PRINTS" id="PR00080">
    <property type="entry name" value="SDRFAMILY"/>
</dbReference>
<gene>
    <name evidence="4" type="ORF">C7B77_23610</name>
</gene>
<dbReference type="SUPFAM" id="SSF51735">
    <property type="entry name" value="NAD(P)-binding Rossmann-fold domains"/>
    <property type="match status" value="1"/>
</dbReference>
<dbReference type="AlphaFoldDB" id="A0A2T1FVI7"/>
<comment type="caution">
    <text evidence="4">The sequence shown here is derived from an EMBL/GenBank/DDBJ whole genome shotgun (WGS) entry which is preliminary data.</text>
</comment>
<dbReference type="CDD" id="cd05374">
    <property type="entry name" value="17beta-HSD-like_SDR_c"/>
    <property type="match status" value="1"/>
</dbReference>
<dbReference type="EMBL" id="PVWO01000432">
    <property type="protein sequence ID" value="PSB48997.1"/>
    <property type="molecule type" value="Genomic_DNA"/>
</dbReference>
<evidence type="ECO:0000256" key="1">
    <source>
        <dbReference type="ARBA" id="ARBA00006484"/>
    </source>
</evidence>
<keyword evidence="2" id="KW-0560">Oxidoreductase</keyword>
<comment type="similarity">
    <text evidence="1 3">Belongs to the short-chain dehydrogenases/reductases (SDR) family.</text>
</comment>
<dbReference type="Pfam" id="PF00106">
    <property type="entry name" value="adh_short"/>
    <property type="match status" value="1"/>
</dbReference>
<dbReference type="PANTHER" id="PTHR43976">
    <property type="entry name" value="SHORT CHAIN DEHYDROGENASE"/>
    <property type="match status" value="1"/>
</dbReference>
<dbReference type="InterPro" id="IPR051911">
    <property type="entry name" value="SDR_oxidoreductase"/>
</dbReference>
<proteinExistence type="inferred from homology"/>
<evidence type="ECO:0000313" key="4">
    <source>
        <dbReference type="EMBL" id="PSB48997.1"/>
    </source>
</evidence>
<accession>A0A2T1FVI7</accession>
<dbReference type="Proteomes" id="UP000238937">
    <property type="component" value="Unassembled WGS sequence"/>
</dbReference>
<dbReference type="Gene3D" id="3.40.50.720">
    <property type="entry name" value="NAD(P)-binding Rossmann-like Domain"/>
    <property type="match status" value="1"/>
</dbReference>
<protein>
    <submittedName>
        <fullName evidence="4">Short-chain dehydrogenase/reductase</fullName>
    </submittedName>
</protein>
<sequence length="270" mass="29608">MTKTVLITGASTGIGRATAQLFQQQGWNVVATMRSPEKSPELANLPNVLCLPLDVTQVETISAAIDRAIAQFGTIDVVINNAGYALIGAFEACEMADIRAQFETNVFGLMEVTRAILPHFRLRQQGILVNVASVGGRMAFPIYSPYHGTKWAVEGFSESLQYELRQFNIKVKIIEPGPIKTDFYSRSISVAKKAGLTVYDEYINRTLPKMDEAGSKGSPPEVTAQAIYRAATDGTWKLRYPAGGNAGFMLGLRKLLPDAWFIGIMRRGIE</sequence>
<dbReference type="InterPro" id="IPR036291">
    <property type="entry name" value="NAD(P)-bd_dom_sf"/>
</dbReference>
<name>A0A2T1FVI7_9CYAN</name>
<reference evidence="4 5" key="1">
    <citation type="submission" date="2018-03" db="EMBL/GenBank/DDBJ databases">
        <title>The ancient ancestry and fast evolution of plastids.</title>
        <authorList>
            <person name="Moore K.R."/>
            <person name="Magnabosco C."/>
            <person name="Momper L."/>
            <person name="Gold D.A."/>
            <person name="Bosak T."/>
            <person name="Fournier G.P."/>
        </authorList>
    </citation>
    <scope>NUCLEOTIDE SEQUENCE [LARGE SCALE GENOMIC DNA]</scope>
    <source>
        <strain evidence="4 5">CCALA 037</strain>
    </source>
</reference>
<dbReference type="RefSeq" id="WP_106310696.1">
    <property type="nucleotide sequence ID" value="NZ_PVWO01000432.1"/>
</dbReference>
<evidence type="ECO:0000256" key="2">
    <source>
        <dbReference type="ARBA" id="ARBA00023002"/>
    </source>
</evidence>
<dbReference type="InterPro" id="IPR002347">
    <property type="entry name" value="SDR_fam"/>
</dbReference>
<dbReference type="PRINTS" id="PR00081">
    <property type="entry name" value="GDHRDH"/>
</dbReference>
<dbReference type="GO" id="GO:0016491">
    <property type="term" value="F:oxidoreductase activity"/>
    <property type="evidence" value="ECO:0007669"/>
    <property type="project" value="UniProtKB-KW"/>
</dbReference>
<keyword evidence="5" id="KW-1185">Reference proteome</keyword>